<sequence>MLRFQFKLPLHHLTIHCHTIAAVTQTTINNRTLGPSHSLYNKGFYTQSMTCHNGRNTSIIDLPITRETKLGQKTLKLSAESQSSYRGPETTHHWP</sequence>
<dbReference type="EMBL" id="OX597827">
    <property type="protein sequence ID" value="CAI9733483.1"/>
    <property type="molecule type" value="Genomic_DNA"/>
</dbReference>
<reference evidence="2" key="1">
    <citation type="submission" date="2023-08" db="EMBL/GenBank/DDBJ databases">
        <authorList>
            <person name="Alioto T."/>
            <person name="Alioto T."/>
            <person name="Gomez Garrido J."/>
        </authorList>
    </citation>
    <scope>NUCLEOTIDE SEQUENCE</scope>
</reference>
<protein>
    <submittedName>
        <fullName evidence="2">Uncharacterized protein</fullName>
    </submittedName>
</protein>
<proteinExistence type="predicted"/>
<evidence type="ECO:0000256" key="1">
    <source>
        <dbReference type="SAM" id="MobiDB-lite"/>
    </source>
</evidence>
<feature type="region of interest" description="Disordered" evidence="1">
    <location>
        <begin position="73"/>
        <end position="95"/>
    </location>
</feature>
<evidence type="ECO:0000313" key="2">
    <source>
        <dbReference type="EMBL" id="CAI9733483.1"/>
    </source>
</evidence>
<dbReference type="Proteomes" id="UP001162480">
    <property type="component" value="Chromosome 14"/>
</dbReference>
<dbReference type="AlphaFoldDB" id="A0AA36BG86"/>
<evidence type="ECO:0000313" key="3">
    <source>
        <dbReference type="Proteomes" id="UP001162480"/>
    </source>
</evidence>
<gene>
    <name evidence="2" type="ORF">OCTVUL_1B006217</name>
</gene>
<name>A0AA36BG86_OCTVU</name>
<keyword evidence="3" id="KW-1185">Reference proteome</keyword>
<accession>A0AA36BG86</accession>
<organism evidence="2 3">
    <name type="scientific">Octopus vulgaris</name>
    <name type="common">Common octopus</name>
    <dbReference type="NCBI Taxonomy" id="6645"/>
    <lineage>
        <taxon>Eukaryota</taxon>
        <taxon>Metazoa</taxon>
        <taxon>Spiralia</taxon>
        <taxon>Lophotrochozoa</taxon>
        <taxon>Mollusca</taxon>
        <taxon>Cephalopoda</taxon>
        <taxon>Coleoidea</taxon>
        <taxon>Octopodiformes</taxon>
        <taxon>Octopoda</taxon>
        <taxon>Incirrata</taxon>
        <taxon>Octopodidae</taxon>
        <taxon>Octopus</taxon>
    </lineage>
</organism>